<feature type="region of interest" description="Disordered" evidence="1">
    <location>
        <begin position="1"/>
        <end position="46"/>
    </location>
</feature>
<evidence type="ECO:0000313" key="3">
    <source>
        <dbReference type="Proteomes" id="UP000194318"/>
    </source>
</evidence>
<reference evidence="2 3" key="1">
    <citation type="submission" date="2016-09" db="EMBL/GenBank/DDBJ databases">
        <title>Streptomyces fradiae DSM40063, a candidate organism with high potential of specific P450 cytochromes.</title>
        <authorList>
            <person name="Grumaz C."/>
            <person name="Vainshtein Y."/>
            <person name="Kirstahler P."/>
            <person name="Sohn K."/>
        </authorList>
    </citation>
    <scope>NUCLEOTIDE SEQUENCE [LARGE SCALE GENOMIC DNA]</scope>
    <source>
        <strain evidence="2 3">DSM 40063</strain>
    </source>
</reference>
<evidence type="ECO:0000313" key="2">
    <source>
        <dbReference type="EMBL" id="OSY51408.1"/>
    </source>
</evidence>
<feature type="compositionally biased region" description="Low complexity" evidence="1">
    <location>
        <begin position="20"/>
        <end position="46"/>
    </location>
</feature>
<evidence type="ECO:0000256" key="1">
    <source>
        <dbReference type="SAM" id="MobiDB-lite"/>
    </source>
</evidence>
<dbReference type="EMBL" id="MIFZ01000235">
    <property type="protein sequence ID" value="OSY51408.1"/>
    <property type="molecule type" value="Genomic_DNA"/>
</dbReference>
<accession>A0A1Y2NWU5</accession>
<sequence>MWDGGAAKARTSTESICSVSASGSTSGTRQSSSAPRARSSLAYRRSIPALPDRSRMAVLKRSVGRASFSSSCLRSHIGTR</sequence>
<gene>
    <name evidence="2" type="ORF">BG846_02933</name>
</gene>
<dbReference type="AlphaFoldDB" id="A0A1Y2NWU5"/>
<proteinExistence type="predicted"/>
<dbReference type="Proteomes" id="UP000194318">
    <property type="component" value="Unassembled WGS sequence"/>
</dbReference>
<protein>
    <submittedName>
        <fullName evidence="2">Uncharacterized protein</fullName>
    </submittedName>
</protein>
<comment type="caution">
    <text evidence="2">The sequence shown here is derived from an EMBL/GenBank/DDBJ whole genome shotgun (WGS) entry which is preliminary data.</text>
</comment>
<organism evidence="2 3">
    <name type="scientific">Streptomyces fradiae ATCC 10745 = DSM 40063</name>
    <dbReference type="NCBI Taxonomy" id="1319510"/>
    <lineage>
        <taxon>Bacteria</taxon>
        <taxon>Bacillati</taxon>
        <taxon>Actinomycetota</taxon>
        <taxon>Actinomycetes</taxon>
        <taxon>Kitasatosporales</taxon>
        <taxon>Streptomycetaceae</taxon>
        <taxon>Streptomyces</taxon>
    </lineage>
</organism>
<name>A0A1Y2NWU5_STRFR</name>
<feature type="compositionally biased region" description="Polar residues" evidence="1">
    <location>
        <begin position="10"/>
        <end position="19"/>
    </location>
</feature>